<protein>
    <submittedName>
        <fullName evidence="2">Uncharacterized protein</fullName>
    </submittedName>
</protein>
<proteinExistence type="predicted"/>
<reference evidence="2" key="1">
    <citation type="journal article" date="2015" name="Nature">
        <title>Complex archaea that bridge the gap between prokaryotes and eukaryotes.</title>
        <authorList>
            <person name="Spang A."/>
            <person name="Saw J.H."/>
            <person name="Jorgensen S.L."/>
            <person name="Zaremba-Niedzwiedzka K."/>
            <person name="Martijn J."/>
            <person name="Lind A.E."/>
            <person name="van Eijk R."/>
            <person name="Schleper C."/>
            <person name="Guy L."/>
            <person name="Ettema T.J."/>
        </authorList>
    </citation>
    <scope>NUCLEOTIDE SEQUENCE</scope>
</reference>
<accession>A0A0F9URJ2</accession>
<dbReference type="EMBL" id="LAZR01000851">
    <property type="protein sequence ID" value="KKN56243.1"/>
    <property type="molecule type" value="Genomic_DNA"/>
</dbReference>
<evidence type="ECO:0000313" key="2">
    <source>
        <dbReference type="EMBL" id="KKN56243.1"/>
    </source>
</evidence>
<comment type="caution">
    <text evidence="2">The sequence shown here is derived from an EMBL/GenBank/DDBJ whole genome shotgun (WGS) entry which is preliminary data.</text>
</comment>
<keyword evidence="1" id="KW-1133">Transmembrane helix</keyword>
<keyword evidence="1" id="KW-0812">Transmembrane</keyword>
<keyword evidence="1" id="KW-0472">Membrane</keyword>
<organism evidence="2">
    <name type="scientific">marine sediment metagenome</name>
    <dbReference type="NCBI Taxonomy" id="412755"/>
    <lineage>
        <taxon>unclassified sequences</taxon>
        <taxon>metagenomes</taxon>
        <taxon>ecological metagenomes</taxon>
    </lineage>
</organism>
<dbReference type="AlphaFoldDB" id="A0A0F9URJ2"/>
<name>A0A0F9URJ2_9ZZZZ</name>
<gene>
    <name evidence="2" type="ORF">LCGC14_0573880</name>
</gene>
<feature type="transmembrane region" description="Helical" evidence="1">
    <location>
        <begin position="42"/>
        <end position="62"/>
    </location>
</feature>
<evidence type="ECO:0000256" key="1">
    <source>
        <dbReference type="SAM" id="Phobius"/>
    </source>
</evidence>
<sequence length="67" mass="7645">MNLNFEQMLAEHQRNREPAQKVVIKPCPRCGWPIKEENSGSLLVNIFVVVVVLLIFIALVVIPQFTN</sequence>